<dbReference type="AlphaFoldDB" id="A0A0F9D6I1"/>
<comment type="caution">
    <text evidence="1">The sequence shown here is derived from an EMBL/GenBank/DDBJ whole genome shotgun (WGS) entry which is preliminary data.</text>
</comment>
<sequence length="46" mass="5510">MLSLKLTGLIRYPREKVLLMRFIPSIVWELKEEDISLVLGKKIFEY</sequence>
<evidence type="ECO:0000313" key="1">
    <source>
        <dbReference type="EMBL" id="KKL13401.1"/>
    </source>
</evidence>
<protein>
    <submittedName>
        <fullName evidence="1">Uncharacterized protein</fullName>
    </submittedName>
</protein>
<reference evidence="1" key="1">
    <citation type="journal article" date="2015" name="Nature">
        <title>Complex archaea that bridge the gap between prokaryotes and eukaryotes.</title>
        <authorList>
            <person name="Spang A."/>
            <person name="Saw J.H."/>
            <person name="Jorgensen S.L."/>
            <person name="Zaremba-Niedzwiedzka K."/>
            <person name="Martijn J."/>
            <person name="Lind A.E."/>
            <person name="van Eijk R."/>
            <person name="Schleper C."/>
            <person name="Guy L."/>
            <person name="Ettema T.J."/>
        </authorList>
    </citation>
    <scope>NUCLEOTIDE SEQUENCE</scope>
</reference>
<dbReference type="EMBL" id="LAZR01040869">
    <property type="protein sequence ID" value="KKL13401.1"/>
    <property type="molecule type" value="Genomic_DNA"/>
</dbReference>
<gene>
    <name evidence="1" type="ORF">LCGC14_2526120</name>
</gene>
<proteinExistence type="predicted"/>
<organism evidence="1">
    <name type="scientific">marine sediment metagenome</name>
    <dbReference type="NCBI Taxonomy" id="412755"/>
    <lineage>
        <taxon>unclassified sequences</taxon>
        <taxon>metagenomes</taxon>
        <taxon>ecological metagenomes</taxon>
    </lineage>
</organism>
<accession>A0A0F9D6I1</accession>
<name>A0A0F9D6I1_9ZZZZ</name>